<keyword evidence="2" id="KW-1133">Transmembrane helix</keyword>
<dbReference type="PANTHER" id="PTHR36819:SF1">
    <property type="entry name" value="REGULATOR OF PHOSPHOLIPASE D SRF1"/>
    <property type="match status" value="1"/>
</dbReference>
<reference evidence="3 4" key="2">
    <citation type="submission" date="2015-05" db="EMBL/GenBank/DDBJ databases">
        <authorList>
            <person name="Morales-Cruz A."/>
            <person name="Amrine K.C."/>
            <person name="Cantu D."/>
        </authorList>
    </citation>
    <scope>NUCLEOTIDE SEQUENCE [LARGE SCALE GENOMIC DNA]</scope>
    <source>
        <strain evidence="3">UCRPC4</strain>
    </source>
</reference>
<dbReference type="EMBL" id="LCWF01000014">
    <property type="protein sequence ID" value="KKY28291.1"/>
    <property type="molecule type" value="Genomic_DNA"/>
</dbReference>
<keyword evidence="2" id="KW-0812">Transmembrane</keyword>
<feature type="transmembrane region" description="Helical" evidence="2">
    <location>
        <begin position="228"/>
        <end position="248"/>
    </location>
</feature>
<dbReference type="GO" id="GO:0000324">
    <property type="term" value="C:fungal-type vacuole"/>
    <property type="evidence" value="ECO:0007669"/>
    <property type="project" value="TreeGrafter"/>
</dbReference>
<evidence type="ECO:0000313" key="4">
    <source>
        <dbReference type="Proteomes" id="UP000053317"/>
    </source>
</evidence>
<keyword evidence="2" id="KW-0472">Membrane</keyword>
<evidence type="ECO:0008006" key="5">
    <source>
        <dbReference type="Google" id="ProtNLM"/>
    </source>
</evidence>
<evidence type="ECO:0000256" key="1">
    <source>
        <dbReference type="SAM" id="MobiDB-lite"/>
    </source>
</evidence>
<comment type="caution">
    <text evidence="3">The sequence shown here is derived from an EMBL/GenBank/DDBJ whole genome shotgun (WGS) entry which is preliminary data.</text>
</comment>
<feature type="transmembrane region" description="Helical" evidence="2">
    <location>
        <begin position="268"/>
        <end position="285"/>
    </location>
</feature>
<protein>
    <recommendedName>
        <fullName evidence="5">Regulator of phospholipase D SRF1</fullName>
    </recommendedName>
</protein>
<proteinExistence type="predicted"/>
<reference evidence="3 4" key="1">
    <citation type="submission" date="2015-05" db="EMBL/GenBank/DDBJ databases">
        <title>Distinctive expansion of gene families associated with plant cell wall degradation and secondary metabolism in the genomes of grapevine trunk pathogens.</title>
        <authorList>
            <person name="Lawrence D.P."/>
            <person name="Travadon R."/>
            <person name="Rolshausen P.E."/>
            <person name="Baumgartner K."/>
        </authorList>
    </citation>
    <scope>NUCLEOTIDE SEQUENCE [LARGE SCALE GENOMIC DNA]</scope>
    <source>
        <strain evidence="3">UCRPC4</strain>
    </source>
</reference>
<feature type="transmembrane region" description="Helical" evidence="2">
    <location>
        <begin position="353"/>
        <end position="377"/>
    </location>
</feature>
<dbReference type="GO" id="GO:0071944">
    <property type="term" value="C:cell periphery"/>
    <property type="evidence" value="ECO:0007669"/>
    <property type="project" value="TreeGrafter"/>
</dbReference>
<gene>
    <name evidence="3" type="ORF">UCRPC4_g00637</name>
</gene>
<keyword evidence="4" id="KW-1185">Reference proteome</keyword>
<dbReference type="PANTHER" id="PTHR36819">
    <property type="entry name" value="REGULATOR OF PHOSPHOLIPASE D SRF1"/>
    <property type="match status" value="1"/>
</dbReference>
<evidence type="ECO:0000256" key="2">
    <source>
        <dbReference type="SAM" id="Phobius"/>
    </source>
</evidence>
<accession>A0A0G2F1Y3</accession>
<sequence>MRPRRLSWLRKEQDKSNASPSRQRALSTASEKRGLTGNVGSQHPPDGFNEKRTELPIGSATGKFLASHGQEASPDAVEKTITEDRAAQRIVRTVPAWVRDADEDDVQWGRLAGLLPPPEDATIAQHNHTPAMLKKSARPYSHILNHGQQPTSRWVTFARASAYPREPDDCERVSYEWLNRNLGDYSTPWLAGLEDEDGDDTSSRYHAFRQKQKVWYKRSQDTILQNPLIPLAFRLTVFIFSAVALSLGGSIHHFSNLKGFEQGPSAEMAIIVDVIAMVYTVYITVDEYISKPLGLRSVRAKLRLIFLDLFFIVFEAANLALAFESLSQSGGACKKGTGSNDKTNRGICDRQQALASVLLIALIAWLLTFAVSVLRLVERVAQG</sequence>
<name>A0A0G2F1Y3_PHACM</name>
<dbReference type="Proteomes" id="UP000053317">
    <property type="component" value="Unassembled WGS sequence"/>
</dbReference>
<feature type="region of interest" description="Disordered" evidence="1">
    <location>
        <begin position="1"/>
        <end position="52"/>
    </location>
</feature>
<organism evidence="3 4">
    <name type="scientific">Phaeomoniella chlamydospora</name>
    <name type="common">Phaeoacremonium chlamydosporum</name>
    <dbReference type="NCBI Taxonomy" id="158046"/>
    <lineage>
        <taxon>Eukaryota</taxon>
        <taxon>Fungi</taxon>
        <taxon>Dikarya</taxon>
        <taxon>Ascomycota</taxon>
        <taxon>Pezizomycotina</taxon>
        <taxon>Eurotiomycetes</taxon>
        <taxon>Chaetothyriomycetidae</taxon>
        <taxon>Phaeomoniellales</taxon>
        <taxon>Phaeomoniellaceae</taxon>
        <taxon>Phaeomoniella</taxon>
    </lineage>
</organism>
<dbReference type="AlphaFoldDB" id="A0A0G2F1Y3"/>
<dbReference type="OrthoDB" id="2589563at2759"/>
<evidence type="ECO:0000313" key="3">
    <source>
        <dbReference type="EMBL" id="KKY28291.1"/>
    </source>
</evidence>
<feature type="compositionally biased region" description="Polar residues" evidence="1">
    <location>
        <begin position="16"/>
        <end position="29"/>
    </location>
</feature>
<dbReference type="InterPro" id="IPR037737">
    <property type="entry name" value="Srf1"/>
</dbReference>
<feature type="transmembrane region" description="Helical" evidence="2">
    <location>
        <begin position="305"/>
        <end position="323"/>
    </location>
</feature>